<dbReference type="InterPro" id="IPR012337">
    <property type="entry name" value="RNaseH-like_sf"/>
</dbReference>
<sequence length="284" mass="32252">MDGLQELFLKDCPSAYYVHCLAHRVQLALVAASRELQDAKAIEIANMLAIGELETGKGLNKISTVKRAGETRWSSHFSNICSVINMFAPVKEIMGTVDILCQYLQQKSQDIVIAMHLVSSTKALIQKLRDDGWDKLLGEVIAFCGKHDIDVPNMNSQYVVKRIRPQQDGFNMEHHYRVDIFNVAIDSQLSELNSRFNDQAIDLLTLSSGLVDMQMLEVYFLADILIRLLLTLPLSTTTTERAFSTMKIVKIRLRNKMEDGFLVDNLVVYIEREIAEDFDLLCTY</sequence>
<dbReference type="STRING" id="210143.A0A1R3J453"/>
<name>A0A1R3J453_COCAP</name>
<dbReference type="InterPro" id="IPR008906">
    <property type="entry name" value="HATC_C_dom"/>
</dbReference>
<keyword evidence="3" id="KW-1185">Reference proteome</keyword>
<accession>A0A1R3J453</accession>
<dbReference type="EMBL" id="AWWV01008641">
    <property type="protein sequence ID" value="OMO89611.1"/>
    <property type="molecule type" value="Genomic_DNA"/>
</dbReference>
<dbReference type="SUPFAM" id="SSF53098">
    <property type="entry name" value="Ribonuclease H-like"/>
    <property type="match status" value="1"/>
</dbReference>
<dbReference type="PANTHER" id="PTHR11697">
    <property type="entry name" value="GENERAL TRANSCRIPTION FACTOR 2-RELATED ZINC FINGER PROTEIN"/>
    <property type="match status" value="1"/>
</dbReference>
<dbReference type="GO" id="GO:0046983">
    <property type="term" value="F:protein dimerization activity"/>
    <property type="evidence" value="ECO:0007669"/>
    <property type="project" value="InterPro"/>
</dbReference>
<comment type="caution">
    <text evidence="2">The sequence shown here is derived from an EMBL/GenBank/DDBJ whole genome shotgun (WGS) entry which is preliminary data.</text>
</comment>
<evidence type="ECO:0000259" key="1">
    <source>
        <dbReference type="Pfam" id="PF05699"/>
    </source>
</evidence>
<gene>
    <name evidence="2" type="ORF">CCACVL1_07738</name>
</gene>
<protein>
    <recommendedName>
        <fullName evidence="1">HAT C-terminal dimerisation domain-containing protein</fullName>
    </recommendedName>
</protein>
<dbReference type="Pfam" id="PF05699">
    <property type="entry name" value="Dimer_Tnp_hAT"/>
    <property type="match status" value="1"/>
</dbReference>
<dbReference type="PANTHER" id="PTHR11697:SF231">
    <property type="entry name" value="TTF-TYPE DOMAIN-CONTAINING PROTEIN"/>
    <property type="match status" value="1"/>
</dbReference>
<dbReference type="Gramene" id="OMO89611">
    <property type="protein sequence ID" value="OMO89611"/>
    <property type="gene ID" value="CCACVL1_07738"/>
</dbReference>
<feature type="domain" description="HAT C-terminal dimerisation" evidence="1">
    <location>
        <begin position="225"/>
        <end position="273"/>
    </location>
</feature>
<dbReference type="InterPro" id="IPR055298">
    <property type="entry name" value="AtLOH3-like"/>
</dbReference>
<dbReference type="AlphaFoldDB" id="A0A1R3J453"/>
<proteinExistence type="predicted"/>
<reference evidence="2 3" key="1">
    <citation type="submission" date="2013-09" db="EMBL/GenBank/DDBJ databases">
        <title>Corchorus capsularis genome sequencing.</title>
        <authorList>
            <person name="Alam M."/>
            <person name="Haque M.S."/>
            <person name="Islam M.S."/>
            <person name="Emdad E.M."/>
            <person name="Islam M.M."/>
            <person name="Ahmed B."/>
            <person name="Halim A."/>
            <person name="Hossen Q.M.M."/>
            <person name="Hossain M.Z."/>
            <person name="Ahmed R."/>
            <person name="Khan M.M."/>
            <person name="Islam R."/>
            <person name="Rashid M.M."/>
            <person name="Khan S.A."/>
            <person name="Rahman M.S."/>
            <person name="Alam M."/>
        </authorList>
    </citation>
    <scope>NUCLEOTIDE SEQUENCE [LARGE SCALE GENOMIC DNA]</scope>
    <source>
        <strain evidence="3">cv. CVL-1</strain>
        <tissue evidence="2">Whole seedling</tissue>
    </source>
</reference>
<dbReference type="Proteomes" id="UP000188268">
    <property type="component" value="Unassembled WGS sequence"/>
</dbReference>
<evidence type="ECO:0000313" key="2">
    <source>
        <dbReference type="EMBL" id="OMO89611.1"/>
    </source>
</evidence>
<organism evidence="2 3">
    <name type="scientific">Corchorus capsularis</name>
    <name type="common">Jute</name>
    <dbReference type="NCBI Taxonomy" id="210143"/>
    <lineage>
        <taxon>Eukaryota</taxon>
        <taxon>Viridiplantae</taxon>
        <taxon>Streptophyta</taxon>
        <taxon>Embryophyta</taxon>
        <taxon>Tracheophyta</taxon>
        <taxon>Spermatophyta</taxon>
        <taxon>Magnoliopsida</taxon>
        <taxon>eudicotyledons</taxon>
        <taxon>Gunneridae</taxon>
        <taxon>Pentapetalae</taxon>
        <taxon>rosids</taxon>
        <taxon>malvids</taxon>
        <taxon>Malvales</taxon>
        <taxon>Malvaceae</taxon>
        <taxon>Grewioideae</taxon>
        <taxon>Apeibeae</taxon>
        <taxon>Corchorus</taxon>
    </lineage>
</organism>
<dbReference type="OrthoDB" id="785612at2759"/>
<evidence type="ECO:0000313" key="3">
    <source>
        <dbReference type="Proteomes" id="UP000188268"/>
    </source>
</evidence>
<dbReference type="OMA" id="HANFVIK"/>